<dbReference type="PANTHER" id="PTHR33448:SF4">
    <property type="entry name" value="CHLOROPLAST PROTEIN HCF243"/>
    <property type="match status" value="1"/>
</dbReference>
<dbReference type="EMBL" id="CP097504">
    <property type="protein sequence ID" value="URD86886.1"/>
    <property type="molecule type" value="Genomic_DNA"/>
</dbReference>
<protein>
    <submittedName>
        <fullName evidence="1">Uncharacterized protein</fullName>
    </submittedName>
</protein>
<dbReference type="OrthoDB" id="1934890at2759"/>
<sequence>MFFAVAGGRRKGVAFEAAEPSSPKVTCIAQVLVKGKKKAKATAWGSRWVGSFRRVENVGGVPECFPIKYQRWVHQLSVNICQVVRAFRYEFNCFSPCGPRFLCSYSSSRSREQGQEESGVKRSSSCGAMFTRCLMEVPGIKAGNSREVMGVVFQGKGDREMGMVIEGGIKRELGVVGGDGEERRGGDDGGERTRGGMLCYAFPRGMLCC</sequence>
<reference evidence="1" key="1">
    <citation type="submission" date="2022-05" db="EMBL/GenBank/DDBJ databases">
        <title>The Musa troglodytarum L. genome provides insights into the mechanism of non-climacteric behaviour and enrichment of carotenoids.</title>
        <authorList>
            <person name="Wang J."/>
        </authorList>
    </citation>
    <scope>NUCLEOTIDE SEQUENCE</scope>
    <source>
        <tissue evidence="1">Leaf</tissue>
    </source>
</reference>
<evidence type="ECO:0000313" key="2">
    <source>
        <dbReference type="Proteomes" id="UP001055439"/>
    </source>
</evidence>
<organism evidence="1 2">
    <name type="scientific">Musa troglodytarum</name>
    <name type="common">fe'i banana</name>
    <dbReference type="NCBI Taxonomy" id="320322"/>
    <lineage>
        <taxon>Eukaryota</taxon>
        <taxon>Viridiplantae</taxon>
        <taxon>Streptophyta</taxon>
        <taxon>Embryophyta</taxon>
        <taxon>Tracheophyta</taxon>
        <taxon>Spermatophyta</taxon>
        <taxon>Magnoliopsida</taxon>
        <taxon>Liliopsida</taxon>
        <taxon>Zingiberales</taxon>
        <taxon>Musaceae</taxon>
        <taxon>Musa</taxon>
    </lineage>
</organism>
<dbReference type="PANTHER" id="PTHR33448">
    <property type="entry name" value="CHLOROPLAST PROTEIN HCF243-RELATED"/>
    <property type="match status" value="1"/>
</dbReference>
<gene>
    <name evidence="1" type="ORF">MUK42_34529</name>
</gene>
<name>A0A9E7F2M3_9LILI</name>
<dbReference type="AlphaFoldDB" id="A0A9E7F2M3"/>
<evidence type="ECO:0000313" key="1">
    <source>
        <dbReference type="EMBL" id="URD86886.1"/>
    </source>
</evidence>
<dbReference type="Proteomes" id="UP001055439">
    <property type="component" value="Chromosome 2"/>
</dbReference>
<accession>A0A9E7F2M3</accession>
<proteinExistence type="predicted"/>
<keyword evidence="2" id="KW-1185">Reference proteome</keyword>